<evidence type="ECO:0000256" key="1">
    <source>
        <dbReference type="ARBA" id="ARBA00022723"/>
    </source>
</evidence>
<dbReference type="PANTHER" id="PTHR22789:SF0">
    <property type="entry name" value="3-OXO-TETRONATE 4-PHOSPHATE DECARBOXYLASE-RELATED"/>
    <property type="match status" value="1"/>
</dbReference>
<evidence type="ECO:0000313" key="4">
    <source>
        <dbReference type="EMBL" id="BAL95975.1"/>
    </source>
</evidence>
<keyword evidence="2" id="KW-0456">Lyase</keyword>
<dbReference type="Proteomes" id="UP000007883">
    <property type="component" value="Chromosome"/>
</dbReference>
<sequence>MNVPFVEVAAREDAAAAVRLLDARGLNRGSTGNLSVRCGDAMLITPTGMGSEVCGEDFVRVFLADGRVEGTWQPSSEWHFHQAVYRARPDLNAVVHTHSPNATALACLDRPLPAFHYMIAVAGGDTVPLVPYHTFGTEALSAAVGEAMAERKACLLAHHGLVAAGATLAEAMKVCQEIESLCEVYLKALAVAEPRVLGHAEMDEVIAKFRSYGRSARRDA</sequence>
<dbReference type="AlphaFoldDB" id="I0HSI8"/>
<dbReference type="Pfam" id="PF00596">
    <property type="entry name" value="Aldolase_II"/>
    <property type="match status" value="1"/>
</dbReference>
<dbReference type="Gene3D" id="3.40.225.10">
    <property type="entry name" value="Class II aldolase/adducin N-terminal domain"/>
    <property type="match status" value="1"/>
</dbReference>
<dbReference type="GO" id="GO:0016832">
    <property type="term" value="F:aldehyde-lyase activity"/>
    <property type="evidence" value="ECO:0007669"/>
    <property type="project" value="TreeGrafter"/>
</dbReference>
<feature type="domain" description="Class II aldolase/adducin N-terminal" evidence="3">
    <location>
        <begin position="12"/>
        <end position="186"/>
    </location>
</feature>
<dbReference type="eggNOG" id="COG0235">
    <property type="taxonomic scope" value="Bacteria"/>
</dbReference>
<name>I0HSI8_RUBGI</name>
<evidence type="ECO:0000259" key="3">
    <source>
        <dbReference type="SMART" id="SM01007"/>
    </source>
</evidence>
<evidence type="ECO:0000256" key="2">
    <source>
        <dbReference type="ARBA" id="ARBA00023239"/>
    </source>
</evidence>
<keyword evidence="5" id="KW-1185">Reference proteome</keyword>
<dbReference type="GO" id="GO:0019323">
    <property type="term" value="P:pentose catabolic process"/>
    <property type="evidence" value="ECO:0007669"/>
    <property type="project" value="TreeGrafter"/>
</dbReference>
<accession>I0HSI8</accession>
<dbReference type="GO" id="GO:0005829">
    <property type="term" value="C:cytosol"/>
    <property type="evidence" value="ECO:0007669"/>
    <property type="project" value="TreeGrafter"/>
</dbReference>
<gene>
    <name evidence="4" type="ordered locus">RGE_26360</name>
</gene>
<evidence type="ECO:0000313" key="5">
    <source>
        <dbReference type="Proteomes" id="UP000007883"/>
    </source>
</evidence>
<organism evidence="4 5">
    <name type="scientific">Rubrivivax gelatinosus (strain NBRC 100245 / IL144)</name>
    <dbReference type="NCBI Taxonomy" id="983917"/>
    <lineage>
        <taxon>Bacteria</taxon>
        <taxon>Pseudomonadati</taxon>
        <taxon>Pseudomonadota</taxon>
        <taxon>Betaproteobacteria</taxon>
        <taxon>Burkholderiales</taxon>
        <taxon>Sphaerotilaceae</taxon>
        <taxon>Rubrivivax</taxon>
    </lineage>
</organism>
<dbReference type="InterPro" id="IPR036409">
    <property type="entry name" value="Aldolase_II/adducin_N_sf"/>
</dbReference>
<dbReference type="STRING" id="983917.RGE_26360"/>
<dbReference type="RefSeq" id="WP_014428837.1">
    <property type="nucleotide sequence ID" value="NC_017075.1"/>
</dbReference>
<reference evidence="4 5" key="1">
    <citation type="journal article" date="2012" name="J. Bacteriol.">
        <title>Complete genome sequence of phototrophic betaproteobacterium Rubrivivax gelatinosus IL144.</title>
        <authorList>
            <person name="Nagashima S."/>
            <person name="Kamimura A."/>
            <person name="Shimizu T."/>
            <person name="Nakamura-isaki S."/>
            <person name="Aono E."/>
            <person name="Sakamoto K."/>
            <person name="Ichikawa N."/>
            <person name="Nakazawa H."/>
            <person name="Sekine M."/>
            <person name="Yamazaki S."/>
            <person name="Fujita N."/>
            <person name="Shimada K."/>
            <person name="Hanada S."/>
            <person name="Nagashima K.V.P."/>
        </authorList>
    </citation>
    <scope>NUCLEOTIDE SEQUENCE [LARGE SCALE GENOMIC DNA]</scope>
    <source>
        <strain evidence="5">NBRC 100245 / IL144</strain>
    </source>
</reference>
<dbReference type="KEGG" id="rge:RGE_26360"/>
<dbReference type="HOGENOM" id="CLU_006033_3_0_4"/>
<protein>
    <submittedName>
        <fullName evidence="4">Aldolase</fullName>
    </submittedName>
</protein>
<dbReference type="SUPFAM" id="SSF53639">
    <property type="entry name" value="AraD/HMP-PK domain-like"/>
    <property type="match status" value="1"/>
</dbReference>
<dbReference type="PANTHER" id="PTHR22789">
    <property type="entry name" value="FUCULOSE PHOSPHATE ALDOLASE"/>
    <property type="match status" value="1"/>
</dbReference>
<dbReference type="SMART" id="SM01007">
    <property type="entry name" value="Aldolase_II"/>
    <property type="match status" value="1"/>
</dbReference>
<dbReference type="PATRIC" id="fig|983917.3.peg.2559"/>
<dbReference type="EMBL" id="AP012320">
    <property type="protein sequence ID" value="BAL95975.1"/>
    <property type="molecule type" value="Genomic_DNA"/>
</dbReference>
<dbReference type="GO" id="GO:0046872">
    <property type="term" value="F:metal ion binding"/>
    <property type="evidence" value="ECO:0007669"/>
    <property type="project" value="UniProtKB-KW"/>
</dbReference>
<keyword evidence="1" id="KW-0479">Metal-binding</keyword>
<dbReference type="InterPro" id="IPR001303">
    <property type="entry name" value="Aldolase_II/adducin_N"/>
</dbReference>
<proteinExistence type="predicted"/>
<dbReference type="InterPro" id="IPR050197">
    <property type="entry name" value="Aldolase_class_II_sugar_metab"/>
</dbReference>